<organism evidence="1">
    <name type="scientific">Picea glauca</name>
    <name type="common">White spruce</name>
    <name type="synonym">Pinus glauca</name>
    <dbReference type="NCBI Taxonomy" id="3330"/>
    <lineage>
        <taxon>Eukaryota</taxon>
        <taxon>Viridiplantae</taxon>
        <taxon>Streptophyta</taxon>
        <taxon>Embryophyta</taxon>
        <taxon>Tracheophyta</taxon>
        <taxon>Spermatophyta</taxon>
        <taxon>Pinopsida</taxon>
        <taxon>Pinidae</taxon>
        <taxon>Conifers I</taxon>
        <taxon>Pinales</taxon>
        <taxon>Pinaceae</taxon>
        <taxon>Picea</taxon>
    </lineage>
</organism>
<reference evidence="1" key="1">
    <citation type="journal article" date="2015" name="Genome Biol. Evol.">
        <title>Organellar Genomes of White Spruce (Picea glauca): Assembly and Annotation.</title>
        <authorList>
            <person name="Jackman S.D."/>
            <person name="Warren R.L."/>
            <person name="Gibb E.A."/>
            <person name="Vandervalk B.P."/>
            <person name="Mohamadi H."/>
            <person name="Chu J."/>
            <person name="Raymond A."/>
            <person name="Pleasance S."/>
            <person name="Coope R."/>
            <person name="Wildung M.R."/>
            <person name="Ritland C.E."/>
            <person name="Bousquet J."/>
            <person name="Jones S.J."/>
            <person name="Bohlmann J."/>
            <person name="Birol I."/>
        </authorList>
    </citation>
    <scope>NUCLEOTIDE SEQUENCE [LARGE SCALE GENOMIC DNA]</scope>
    <source>
        <tissue evidence="1">Flushing bud</tissue>
    </source>
</reference>
<proteinExistence type="predicted"/>
<comment type="caution">
    <text evidence="1">The sequence shown here is derived from an EMBL/GenBank/DDBJ whole genome shotgun (WGS) entry which is preliminary data.</text>
</comment>
<accession>A0A117NGF0</accession>
<evidence type="ECO:0000313" key="1">
    <source>
        <dbReference type="EMBL" id="KUM46701.1"/>
    </source>
</evidence>
<dbReference type="AlphaFoldDB" id="A0A117NGF0"/>
<dbReference type="EMBL" id="LKAM01000010">
    <property type="protein sequence ID" value="KUM46701.1"/>
    <property type="molecule type" value="Genomic_DNA"/>
</dbReference>
<protein>
    <submittedName>
        <fullName evidence="1">Uncharacterized protein</fullName>
    </submittedName>
</protein>
<gene>
    <name evidence="1" type="ORF">ABT39_MTgene1381</name>
</gene>
<name>A0A117NGF0_PICGL</name>
<keyword evidence="1" id="KW-0496">Mitochondrion</keyword>
<sequence length="45" mass="5118">MGWKDFNIEHCLTGLQTTLLGEEMDAQTASIDRRCFKGSHFLMNA</sequence>
<geneLocation type="mitochondrion" evidence="1"/>